<keyword evidence="3 9" id="KW-0812">Transmembrane</keyword>
<feature type="transmembrane region" description="Helical" evidence="9">
    <location>
        <begin position="285"/>
        <end position="308"/>
    </location>
</feature>
<dbReference type="GO" id="GO:0031965">
    <property type="term" value="C:nuclear membrane"/>
    <property type="evidence" value="ECO:0007669"/>
    <property type="project" value="UniProtKB-SubCell"/>
</dbReference>
<evidence type="ECO:0000256" key="3">
    <source>
        <dbReference type="ARBA" id="ARBA00022692"/>
    </source>
</evidence>
<dbReference type="PANTHER" id="PTHR14437">
    <property type="entry name" value="TRANSMEMBRANE PROTEIN 168"/>
    <property type="match status" value="1"/>
</dbReference>
<protein>
    <submittedName>
        <fullName evidence="10">(spotted green pufferfish) hypothetical protein</fullName>
    </submittedName>
</protein>
<keyword evidence="5 9" id="KW-0472">Membrane</keyword>
<evidence type="ECO:0000313" key="10">
    <source>
        <dbReference type="EMBL" id="CAG12126.1"/>
    </source>
</evidence>
<feature type="transmembrane region" description="Helical" evidence="9">
    <location>
        <begin position="82"/>
        <end position="100"/>
    </location>
</feature>
<proteinExistence type="inferred from homology"/>
<dbReference type="PANTHER" id="PTHR14437:SF4">
    <property type="entry name" value="TRANSMEMBRANE PROTEIN 168-A"/>
    <property type="match status" value="1"/>
</dbReference>
<evidence type="ECO:0000256" key="4">
    <source>
        <dbReference type="ARBA" id="ARBA00022989"/>
    </source>
</evidence>
<comment type="subcellular location">
    <subcellularLocation>
        <location evidence="1">Nucleus membrane</location>
        <topology evidence="1">Multi-pass membrane protein</topology>
    </subcellularLocation>
</comment>
<evidence type="ECO:0000256" key="7">
    <source>
        <dbReference type="ARBA" id="ARBA00023242"/>
    </source>
</evidence>
<evidence type="ECO:0000256" key="6">
    <source>
        <dbReference type="ARBA" id="ARBA00023180"/>
    </source>
</evidence>
<evidence type="ECO:0000256" key="8">
    <source>
        <dbReference type="SAM" id="MobiDB-lite"/>
    </source>
</evidence>
<feature type="transmembrane region" description="Helical" evidence="9">
    <location>
        <begin position="150"/>
        <end position="183"/>
    </location>
</feature>
<evidence type="ECO:0000256" key="2">
    <source>
        <dbReference type="ARBA" id="ARBA00007329"/>
    </source>
</evidence>
<feature type="transmembrane region" description="Helical" evidence="9">
    <location>
        <begin position="27"/>
        <end position="47"/>
    </location>
</feature>
<accession>Q4RHK6</accession>
<keyword evidence="7" id="KW-0539">Nucleus</keyword>
<reference evidence="10" key="2">
    <citation type="submission" date="2004-02" db="EMBL/GenBank/DDBJ databases">
        <authorList>
            <consortium name="Genoscope"/>
            <consortium name="Whitehead Institute Centre for Genome Research"/>
        </authorList>
    </citation>
    <scope>NUCLEOTIDE SEQUENCE</scope>
</reference>
<feature type="transmembrane region" description="Helical" evidence="9">
    <location>
        <begin position="54"/>
        <end position="76"/>
    </location>
</feature>
<dbReference type="EMBL" id="CAAE01015045">
    <property type="protein sequence ID" value="CAG12126.1"/>
    <property type="molecule type" value="Genomic_DNA"/>
</dbReference>
<feature type="region of interest" description="Disordered" evidence="8">
    <location>
        <begin position="487"/>
        <end position="513"/>
    </location>
</feature>
<keyword evidence="6" id="KW-0325">Glycoprotein</keyword>
<dbReference type="OrthoDB" id="5967342at2759"/>
<evidence type="ECO:0000256" key="9">
    <source>
        <dbReference type="SAM" id="Phobius"/>
    </source>
</evidence>
<feature type="transmembrane region" description="Helical" evidence="9">
    <location>
        <begin position="353"/>
        <end position="369"/>
    </location>
</feature>
<gene>
    <name evidence="10" type="ORF">GSTENG00034296001</name>
</gene>
<dbReference type="KEGG" id="tng:GSTEN00034296G001"/>
<feature type="transmembrane region" description="Helical" evidence="9">
    <location>
        <begin position="190"/>
        <end position="211"/>
    </location>
</feature>
<keyword evidence="4 9" id="KW-1133">Transmembrane helix</keyword>
<name>Q4RHK6_TETNG</name>
<reference evidence="10" key="1">
    <citation type="journal article" date="2004" name="Nature">
        <title>Genome duplication in the teleost fish Tetraodon nigroviridis reveals the early vertebrate proto-karyotype.</title>
        <authorList>
            <person name="Jaillon O."/>
            <person name="Aury J.-M."/>
            <person name="Brunet F."/>
            <person name="Petit J.-L."/>
            <person name="Stange-Thomann N."/>
            <person name="Mauceli E."/>
            <person name="Bouneau L."/>
            <person name="Fischer C."/>
            <person name="Ozouf-Costaz C."/>
            <person name="Bernot A."/>
            <person name="Nicaud S."/>
            <person name="Jaffe D."/>
            <person name="Fisher S."/>
            <person name="Lutfalla G."/>
            <person name="Dossat C."/>
            <person name="Segurens B."/>
            <person name="Dasilva C."/>
            <person name="Salanoubat M."/>
            <person name="Levy M."/>
            <person name="Boudet N."/>
            <person name="Castellano S."/>
            <person name="Anthouard V."/>
            <person name="Jubin C."/>
            <person name="Castelli V."/>
            <person name="Katinka M."/>
            <person name="Vacherie B."/>
            <person name="Biemont C."/>
            <person name="Skalli Z."/>
            <person name="Cattolico L."/>
            <person name="Poulain J."/>
            <person name="De Berardinis V."/>
            <person name="Cruaud C."/>
            <person name="Duprat S."/>
            <person name="Brottier P."/>
            <person name="Coutanceau J.-P."/>
            <person name="Gouzy J."/>
            <person name="Parra G."/>
            <person name="Lardier G."/>
            <person name="Chapple C."/>
            <person name="McKernan K.J."/>
            <person name="McEwan P."/>
            <person name="Bosak S."/>
            <person name="Kellis M."/>
            <person name="Volff J.-N."/>
            <person name="Guigo R."/>
            <person name="Zody M.C."/>
            <person name="Mesirov J."/>
            <person name="Lindblad-Toh K."/>
            <person name="Birren B."/>
            <person name="Nusbaum C."/>
            <person name="Kahn D."/>
            <person name="Robinson-Rechavi M."/>
            <person name="Laudet V."/>
            <person name="Schachter V."/>
            <person name="Quetier F."/>
            <person name="Saurin W."/>
            <person name="Scarpelli C."/>
            <person name="Wincker P."/>
            <person name="Lander E.S."/>
            <person name="Weissenbach J."/>
            <person name="Roest Crollius H."/>
        </authorList>
    </citation>
    <scope>NUCLEOTIDE SEQUENCE [LARGE SCALE GENOMIC DNA]</scope>
</reference>
<dbReference type="AlphaFoldDB" id="Q4RHK6"/>
<evidence type="ECO:0000256" key="1">
    <source>
        <dbReference type="ARBA" id="ARBA00004232"/>
    </source>
</evidence>
<sequence>MAREEEEEPLTPGPSKEVDVFTSVRCLGYLSSLTLLVAVCVGMYVRWEVTDEQMILVIFILGLFVLGIASILHYYFAMEKASISLFHLWFGFLLGLLCFLSSPALDSNIKELVSNHLLLGSVVMKAVWALTERICRAVHYKPTLLTSAELLELLGFGVASTAMLFQKSAAIIGLVVALGALIVDLRMKSLLALLNLAAFALVTSLVFFHALNMAANPYALGCYLGRLLCEPVLDVYFSGLGPSERWLPVLSMGKVWRKLSLLPLSGMELAFFVLAAFKLAELEQWYLVIPGFCLFGLFWSICHVILLITMWGFHSKLSECQKAWRSQRSVSRSLNQVMASRGIRHFCLISERLVLFSMLSTVILGAVSWQPSNGLFLSALLLVLPLESMAYCLFHELGGCLGGTCAGYALVIPTAYCRDNREHDGNAAVYNQLFDGCRSCFHNDRSGNGQIRRRGGEEKRLFPEKENGMTGNRESCLDNLSPVLMKRPAPHPSAPLTRRLPPVPSADGQPSLLPPEQVQQLNLRSTGMLNNVQRLFSHHMVHTFGCDYSTGGVTLDALQAKLRNFLELCTADGPRHDTYLVFYSGHTYKGNGAWALAGGERFHLAHLLELWREKNAGHCSRLILVLDTENSLPWVKEVRRMEGIYVAVQGAELTAVRVDPEAGELPALGDFTSEWVEFNCNPSGEAQWSEQGRTVTAVYGVSKRWSDYTLHLPTGSDMAKHWKTHFPKATYPMVHLSNWCCGLNLFWLCGLFLRCFRRYKLSWFPPAVLDTGQGIKLVHS</sequence>
<dbReference type="InterPro" id="IPR029713">
    <property type="entry name" value="TMEM168"/>
</dbReference>
<organism evidence="10">
    <name type="scientific">Tetraodon nigroviridis</name>
    <name type="common">Spotted green pufferfish</name>
    <name type="synonym">Chelonodon nigroviridis</name>
    <dbReference type="NCBI Taxonomy" id="99883"/>
    <lineage>
        <taxon>Eukaryota</taxon>
        <taxon>Metazoa</taxon>
        <taxon>Chordata</taxon>
        <taxon>Craniata</taxon>
        <taxon>Vertebrata</taxon>
        <taxon>Euteleostomi</taxon>
        <taxon>Actinopterygii</taxon>
        <taxon>Neopterygii</taxon>
        <taxon>Teleostei</taxon>
        <taxon>Neoteleostei</taxon>
        <taxon>Acanthomorphata</taxon>
        <taxon>Eupercaria</taxon>
        <taxon>Tetraodontiformes</taxon>
        <taxon>Tetradontoidea</taxon>
        <taxon>Tetraodontidae</taxon>
        <taxon>Tetraodon</taxon>
    </lineage>
</organism>
<comment type="caution">
    <text evidence="10">The sequence shown here is derived from an EMBL/GenBank/DDBJ whole genome shotgun (WGS) entry which is preliminary data.</text>
</comment>
<dbReference type="CDD" id="cd21494">
    <property type="entry name" value="TMEM168"/>
    <property type="match status" value="1"/>
</dbReference>
<evidence type="ECO:0000256" key="5">
    <source>
        <dbReference type="ARBA" id="ARBA00023136"/>
    </source>
</evidence>
<comment type="similarity">
    <text evidence="2">Belongs to the TMEM168 family.</text>
</comment>